<feature type="compositionally biased region" description="Basic and acidic residues" evidence="1">
    <location>
        <begin position="17"/>
        <end position="28"/>
    </location>
</feature>
<reference evidence="2" key="1">
    <citation type="submission" date="2023-10" db="EMBL/GenBank/DDBJ databases">
        <title>Genome assembly of Pristionchus species.</title>
        <authorList>
            <person name="Yoshida K."/>
            <person name="Sommer R.J."/>
        </authorList>
    </citation>
    <scope>NUCLEOTIDE SEQUENCE</scope>
    <source>
        <strain evidence="2">RS5133</strain>
    </source>
</reference>
<proteinExistence type="predicted"/>
<evidence type="ECO:0000313" key="2">
    <source>
        <dbReference type="EMBL" id="GMT31689.1"/>
    </source>
</evidence>
<dbReference type="EMBL" id="BTSY01000006">
    <property type="protein sequence ID" value="GMT31689.1"/>
    <property type="molecule type" value="Genomic_DNA"/>
</dbReference>
<sequence>QRFAWTRLGNGRRKGRRKEENGREKWRGEPLGVHEGARDERWRPRNNGFGSRTVLGQLRYAQQHFGV</sequence>
<feature type="non-terminal residue" evidence="2">
    <location>
        <position position="67"/>
    </location>
</feature>
<dbReference type="AlphaFoldDB" id="A0AAV5WPK3"/>
<organism evidence="2 3">
    <name type="scientific">Pristionchus fissidentatus</name>
    <dbReference type="NCBI Taxonomy" id="1538716"/>
    <lineage>
        <taxon>Eukaryota</taxon>
        <taxon>Metazoa</taxon>
        <taxon>Ecdysozoa</taxon>
        <taxon>Nematoda</taxon>
        <taxon>Chromadorea</taxon>
        <taxon>Rhabditida</taxon>
        <taxon>Rhabditina</taxon>
        <taxon>Diplogasteromorpha</taxon>
        <taxon>Diplogasteroidea</taxon>
        <taxon>Neodiplogasteridae</taxon>
        <taxon>Pristionchus</taxon>
    </lineage>
</organism>
<protein>
    <submittedName>
        <fullName evidence="2">Uncharacterized protein</fullName>
    </submittedName>
</protein>
<dbReference type="Proteomes" id="UP001432322">
    <property type="component" value="Unassembled WGS sequence"/>
</dbReference>
<feature type="region of interest" description="Disordered" evidence="1">
    <location>
        <begin position="1"/>
        <end position="32"/>
    </location>
</feature>
<evidence type="ECO:0000313" key="3">
    <source>
        <dbReference type="Proteomes" id="UP001432322"/>
    </source>
</evidence>
<accession>A0AAV5WPK3</accession>
<name>A0AAV5WPK3_9BILA</name>
<feature type="non-terminal residue" evidence="2">
    <location>
        <position position="1"/>
    </location>
</feature>
<gene>
    <name evidence="2" type="ORF">PFISCL1PPCAC_22986</name>
</gene>
<evidence type="ECO:0000256" key="1">
    <source>
        <dbReference type="SAM" id="MobiDB-lite"/>
    </source>
</evidence>
<keyword evidence="3" id="KW-1185">Reference proteome</keyword>
<comment type="caution">
    <text evidence="2">The sequence shown here is derived from an EMBL/GenBank/DDBJ whole genome shotgun (WGS) entry which is preliminary data.</text>
</comment>